<dbReference type="KEGG" id="ovi:T265_06039"/>
<dbReference type="Proteomes" id="UP000054324">
    <property type="component" value="Unassembled WGS sequence"/>
</dbReference>
<dbReference type="EMBL" id="KL596739">
    <property type="protein sequence ID" value="KER26757.1"/>
    <property type="molecule type" value="Genomic_DNA"/>
</dbReference>
<keyword evidence="2" id="KW-1185">Reference proteome</keyword>
<reference evidence="1 2" key="1">
    <citation type="submission" date="2013-11" db="EMBL/GenBank/DDBJ databases">
        <title>Opisthorchis viverrini - life in the bile duct.</title>
        <authorList>
            <person name="Young N.D."/>
            <person name="Nagarajan N."/>
            <person name="Lin S.J."/>
            <person name="Korhonen P.K."/>
            <person name="Jex A.R."/>
            <person name="Hall R.S."/>
            <person name="Safavi-Hemami H."/>
            <person name="Kaewkong W."/>
            <person name="Bertrand D."/>
            <person name="Gao S."/>
            <person name="Seet Q."/>
            <person name="Wongkham S."/>
            <person name="Teh B.T."/>
            <person name="Wongkham C."/>
            <person name="Intapan P.M."/>
            <person name="Maleewong W."/>
            <person name="Yang X."/>
            <person name="Hu M."/>
            <person name="Wang Z."/>
            <person name="Hofmann A."/>
            <person name="Sternberg P.W."/>
            <person name="Tan P."/>
            <person name="Wang J."/>
            <person name="Gasser R.B."/>
        </authorList>
    </citation>
    <scope>NUCLEOTIDE SEQUENCE [LARGE SCALE GENOMIC DNA]</scope>
</reference>
<dbReference type="RefSeq" id="XP_009169473.1">
    <property type="nucleotide sequence ID" value="XM_009171209.1"/>
</dbReference>
<accession>A0A074ZLX6</accession>
<gene>
    <name evidence="1" type="ORF">T265_06039</name>
</gene>
<name>A0A074ZLX6_OPIVI</name>
<dbReference type="CTD" id="20320221"/>
<dbReference type="AlphaFoldDB" id="A0A074ZLX6"/>
<sequence>MKFCLVHDGPRWLKWSARKFTDRKVRGSNSTSTSRLPLSRLGQPGSIPALVLPPGCMEGRHRKGVTAEPLLYYLVHNTGQLKSRLVLETKHLGWIKFWVQRRSQTSQSKLPTICSGYLLSSTARTTIELFDIPNFYSNSTSAYSTSCSWVRFTIKIQKPRYTTKTTGVFTNQLSSAHTARIEKKSFSCSTLLVLNCHDTRSKLDGWDTARLPEARQGKPGGRGRVQTTDFLVNKYVLLPLSHLARCDAASGLFLFLVFRACLTRSDFTGSDTSHGFVSSLIVSEMQPHGHWYSTTVERCGSQTGRSHHGPCKYITVRTKGHSEETVDIEQAFSNTTQWDAEVRKLSHHDKAQSVCDASDDPYRFSGSQPVTFNFAATRPKNEHHPPWLVSGSRRKITSSVVQHLADAGHNVILSQSFRIVYETPANQPRLVQQRTIAVAEAITIRHDPLSLGIEQRFFRINLAGAEDQDPELPHRTRTYQLHICKS</sequence>
<organism evidence="1 2">
    <name type="scientific">Opisthorchis viverrini</name>
    <name type="common">Southeast Asian liver fluke</name>
    <dbReference type="NCBI Taxonomy" id="6198"/>
    <lineage>
        <taxon>Eukaryota</taxon>
        <taxon>Metazoa</taxon>
        <taxon>Spiralia</taxon>
        <taxon>Lophotrochozoa</taxon>
        <taxon>Platyhelminthes</taxon>
        <taxon>Trematoda</taxon>
        <taxon>Digenea</taxon>
        <taxon>Opisthorchiida</taxon>
        <taxon>Opisthorchiata</taxon>
        <taxon>Opisthorchiidae</taxon>
        <taxon>Opisthorchis</taxon>
    </lineage>
</organism>
<protein>
    <submittedName>
        <fullName evidence="1">Uncharacterized protein</fullName>
    </submittedName>
</protein>
<dbReference type="OrthoDB" id="6266479at2759"/>
<dbReference type="GeneID" id="20320221"/>
<evidence type="ECO:0000313" key="2">
    <source>
        <dbReference type="Proteomes" id="UP000054324"/>
    </source>
</evidence>
<proteinExistence type="predicted"/>
<evidence type="ECO:0000313" key="1">
    <source>
        <dbReference type="EMBL" id="KER26757.1"/>
    </source>
</evidence>